<gene>
    <name evidence="1" type="ORF">CPB83DRAFT_903340</name>
</gene>
<dbReference type="AlphaFoldDB" id="A0A9P6EQ29"/>
<reference evidence="1" key="1">
    <citation type="submission" date="2020-11" db="EMBL/GenBank/DDBJ databases">
        <authorList>
            <consortium name="DOE Joint Genome Institute"/>
            <person name="Ahrendt S."/>
            <person name="Riley R."/>
            <person name="Andreopoulos W."/>
            <person name="Labutti K."/>
            <person name="Pangilinan J."/>
            <person name="Ruiz-Duenas F.J."/>
            <person name="Barrasa J.M."/>
            <person name="Sanchez-Garcia M."/>
            <person name="Camarero S."/>
            <person name="Miyauchi S."/>
            <person name="Serrano A."/>
            <person name="Linde D."/>
            <person name="Babiker R."/>
            <person name="Drula E."/>
            <person name="Ayuso-Fernandez I."/>
            <person name="Pacheco R."/>
            <person name="Padilla G."/>
            <person name="Ferreira P."/>
            <person name="Barriuso J."/>
            <person name="Kellner H."/>
            <person name="Castanera R."/>
            <person name="Alfaro M."/>
            <person name="Ramirez L."/>
            <person name="Pisabarro A.G."/>
            <person name="Kuo A."/>
            <person name="Tritt A."/>
            <person name="Lipzen A."/>
            <person name="He G."/>
            <person name="Yan M."/>
            <person name="Ng V."/>
            <person name="Cullen D."/>
            <person name="Martin F."/>
            <person name="Rosso M.-N."/>
            <person name="Henrissat B."/>
            <person name="Hibbett D."/>
            <person name="Martinez A.T."/>
            <person name="Grigoriev I.V."/>
        </authorList>
    </citation>
    <scope>NUCLEOTIDE SEQUENCE</scope>
    <source>
        <strain evidence="1">CBS 506.95</strain>
    </source>
</reference>
<dbReference type="OrthoDB" id="3014488at2759"/>
<evidence type="ECO:0000313" key="2">
    <source>
        <dbReference type="Proteomes" id="UP000807306"/>
    </source>
</evidence>
<dbReference type="Proteomes" id="UP000807306">
    <property type="component" value="Unassembled WGS sequence"/>
</dbReference>
<keyword evidence="2" id="KW-1185">Reference proteome</keyword>
<sequence>MGYLGGQAVLVVDIWKKLQSESNLANARIVRLTHVKNLDSALAHEYLQFILVTKNGRERVLVERTDPDQFVFNGQWKMPGGFFGRGIGWPDPFNLAKNDLPLPLYTLQWEERKGPTFYQFAQICQAVHDKAPEYSLVAGRHCYWFALGVYTATKLAYGGVEETWPFANMRGSPTFLLPWGSTDSNKLKLFAATFQKTRAKTMDYLDDSGPDVIEEALKAVDLISPALEGEEIQGKLKEEMLAYQESKPTSIIDGLDIATTPREQPFRDVTLEETYDLSNFERGNHALKEAMKKDPEAKDNIAIYREVRNARANEGLDKSKTILHVSANDEFGYSKIVEDAEGMDMAMEAFLGAILKEIGVAQK</sequence>
<organism evidence="1 2">
    <name type="scientific">Crepidotus variabilis</name>
    <dbReference type="NCBI Taxonomy" id="179855"/>
    <lineage>
        <taxon>Eukaryota</taxon>
        <taxon>Fungi</taxon>
        <taxon>Dikarya</taxon>
        <taxon>Basidiomycota</taxon>
        <taxon>Agaricomycotina</taxon>
        <taxon>Agaricomycetes</taxon>
        <taxon>Agaricomycetidae</taxon>
        <taxon>Agaricales</taxon>
        <taxon>Agaricineae</taxon>
        <taxon>Crepidotaceae</taxon>
        <taxon>Crepidotus</taxon>
    </lineage>
</organism>
<dbReference type="EMBL" id="MU157830">
    <property type="protein sequence ID" value="KAF9532828.1"/>
    <property type="molecule type" value="Genomic_DNA"/>
</dbReference>
<comment type="caution">
    <text evidence="1">The sequence shown here is derived from an EMBL/GenBank/DDBJ whole genome shotgun (WGS) entry which is preliminary data.</text>
</comment>
<name>A0A9P6EQ29_9AGAR</name>
<accession>A0A9P6EQ29</accession>
<protein>
    <submittedName>
        <fullName evidence="1">Uncharacterized protein</fullName>
    </submittedName>
</protein>
<evidence type="ECO:0000313" key="1">
    <source>
        <dbReference type="EMBL" id="KAF9532828.1"/>
    </source>
</evidence>
<proteinExistence type="predicted"/>